<sequence length="119" mass="12957">MGFPGIADAFIAEAVACEKAVSFAIELGFHSVLIEVDSLTVIKKLNSTLADKSIISPIICDIRAKCASFEAITFSFVGRRGNEAAHVLARVGLQYSEPRYWIEVASTSVERLAQHDRSL</sequence>
<accession>A0ABR2B714</accession>
<reference evidence="2 3" key="1">
    <citation type="journal article" date="2024" name="G3 (Bethesda)">
        <title>Genome assembly of Hibiscus sabdariffa L. provides insights into metabolisms of medicinal natural products.</title>
        <authorList>
            <person name="Kim T."/>
        </authorList>
    </citation>
    <scope>NUCLEOTIDE SEQUENCE [LARGE SCALE GENOMIC DNA]</scope>
    <source>
        <strain evidence="2">TK-2024</strain>
        <tissue evidence="2">Old leaves</tissue>
    </source>
</reference>
<dbReference type="EMBL" id="JBBPBM010000169">
    <property type="protein sequence ID" value="KAK8502459.1"/>
    <property type="molecule type" value="Genomic_DNA"/>
</dbReference>
<proteinExistence type="predicted"/>
<dbReference type="InterPro" id="IPR044730">
    <property type="entry name" value="RNase_H-like_dom_plant"/>
</dbReference>
<organism evidence="2 3">
    <name type="scientific">Hibiscus sabdariffa</name>
    <name type="common">roselle</name>
    <dbReference type="NCBI Taxonomy" id="183260"/>
    <lineage>
        <taxon>Eukaryota</taxon>
        <taxon>Viridiplantae</taxon>
        <taxon>Streptophyta</taxon>
        <taxon>Embryophyta</taxon>
        <taxon>Tracheophyta</taxon>
        <taxon>Spermatophyta</taxon>
        <taxon>Magnoliopsida</taxon>
        <taxon>eudicotyledons</taxon>
        <taxon>Gunneridae</taxon>
        <taxon>Pentapetalae</taxon>
        <taxon>rosids</taxon>
        <taxon>malvids</taxon>
        <taxon>Malvales</taxon>
        <taxon>Malvaceae</taxon>
        <taxon>Malvoideae</taxon>
        <taxon>Hibiscus</taxon>
    </lineage>
</organism>
<keyword evidence="3" id="KW-1185">Reference proteome</keyword>
<evidence type="ECO:0000313" key="2">
    <source>
        <dbReference type="EMBL" id="KAK8502459.1"/>
    </source>
</evidence>
<name>A0ABR2B714_9ROSI</name>
<evidence type="ECO:0000259" key="1">
    <source>
        <dbReference type="Pfam" id="PF13456"/>
    </source>
</evidence>
<dbReference type="InterPro" id="IPR012337">
    <property type="entry name" value="RNaseH-like_sf"/>
</dbReference>
<evidence type="ECO:0000313" key="3">
    <source>
        <dbReference type="Proteomes" id="UP001472677"/>
    </source>
</evidence>
<dbReference type="InterPro" id="IPR036397">
    <property type="entry name" value="RNaseH_sf"/>
</dbReference>
<comment type="caution">
    <text evidence="2">The sequence shown here is derived from an EMBL/GenBank/DDBJ whole genome shotgun (WGS) entry which is preliminary data.</text>
</comment>
<dbReference type="InterPro" id="IPR052929">
    <property type="entry name" value="RNase_H-like_EbsB-rel"/>
</dbReference>
<dbReference type="Gene3D" id="3.30.420.10">
    <property type="entry name" value="Ribonuclease H-like superfamily/Ribonuclease H"/>
    <property type="match status" value="1"/>
</dbReference>
<dbReference type="PANTHER" id="PTHR47074">
    <property type="entry name" value="BNAC02G40300D PROTEIN"/>
    <property type="match status" value="1"/>
</dbReference>
<dbReference type="Pfam" id="PF13456">
    <property type="entry name" value="RVT_3"/>
    <property type="match status" value="1"/>
</dbReference>
<gene>
    <name evidence="2" type="ORF">V6N12_020051</name>
</gene>
<dbReference type="InterPro" id="IPR002156">
    <property type="entry name" value="RNaseH_domain"/>
</dbReference>
<dbReference type="CDD" id="cd06222">
    <property type="entry name" value="RNase_H_like"/>
    <property type="match status" value="1"/>
</dbReference>
<protein>
    <recommendedName>
        <fullName evidence="1">RNase H type-1 domain-containing protein</fullName>
    </recommendedName>
</protein>
<dbReference type="SUPFAM" id="SSF53098">
    <property type="entry name" value="Ribonuclease H-like"/>
    <property type="match status" value="1"/>
</dbReference>
<dbReference type="PANTHER" id="PTHR47074:SF61">
    <property type="entry name" value="RNASE H TYPE-1 DOMAIN-CONTAINING PROTEIN"/>
    <property type="match status" value="1"/>
</dbReference>
<dbReference type="Proteomes" id="UP001472677">
    <property type="component" value="Unassembled WGS sequence"/>
</dbReference>
<feature type="domain" description="RNase H type-1" evidence="1">
    <location>
        <begin position="7"/>
        <end position="90"/>
    </location>
</feature>